<evidence type="ECO:0000256" key="1">
    <source>
        <dbReference type="ARBA" id="ARBA00023002"/>
    </source>
</evidence>
<proteinExistence type="predicted"/>
<dbReference type="InterPro" id="IPR029039">
    <property type="entry name" value="Flavoprotein-like_sf"/>
</dbReference>
<dbReference type="InterPro" id="IPR003680">
    <property type="entry name" value="Flavodoxin_fold"/>
</dbReference>
<gene>
    <name evidence="3" type="ORF">GON05_16425</name>
</gene>
<feature type="domain" description="Flavodoxin-like fold" evidence="2">
    <location>
        <begin position="10"/>
        <end position="178"/>
    </location>
</feature>
<accession>A0ABW9UCT9</accession>
<name>A0ABW9UCT9_9BACL</name>
<sequence length="189" mass="21959">MNKKEQGMTKNLVLIAHPNMKESRVNKIWLEELKKYPESITIQDLYASYPDWQINVTKEQQLVEQHNRIIFQFPFYWYSSPPLLKKWQDDVLTYGWAFTSKGSKLRGKELGLAISIGGAESDYSKEGGDLYTINDLISPFHATSSLIETVFLKPFTLYKTDDKSDEGLELSAKKYVEYLLSNEIEKFRV</sequence>
<evidence type="ECO:0000259" key="2">
    <source>
        <dbReference type="Pfam" id="PF02525"/>
    </source>
</evidence>
<dbReference type="Proteomes" id="UP000467637">
    <property type="component" value="Unassembled WGS sequence"/>
</dbReference>
<dbReference type="Pfam" id="PF02525">
    <property type="entry name" value="Flavodoxin_2"/>
    <property type="match status" value="1"/>
</dbReference>
<dbReference type="Gene3D" id="3.40.50.360">
    <property type="match status" value="1"/>
</dbReference>
<dbReference type="PANTHER" id="PTHR47307:SF1">
    <property type="entry name" value="GLUTATHIONE-REGULATED POTASSIUM-EFFLUX SYSTEM ANCILLARY PROTEIN KEFG"/>
    <property type="match status" value="1"/>
</dbReference>
<dbReference type="PANTHER" id="PTHR47307">
    <property type="entry name" value="GLUTATHIONE-REGULATED POTASSIUM-EFFLUX SYSTEM ANCILLARY PROTEIN KEFG"/>
    <property type="match status" value="1"/>
</dbReference>
<reference evidence="3 4" key="1">
    <citation type="submission" date="2019-12" db="EMBL/GenBank/DDBJ databases">
        <authorList>
            <person name="Huq M.A."/>
        </authorList>
    </citation>
    <scope>NUCLEOTIDE SEQUENCE [LARGE SCALE GENOMIC DNA]</scope>
    <source>
        <strain evidence="3 4">MAH-34</strain>
    </source>
</reference>
<evidence type="ECO:0000313" key="3">
    <source>
        <dbReference type="EMBL" id="MVQ36205.1"/>
    </source>
</evidence>
<comment type="caution">
    <text evidence="3">The sequence shown here is derived from an EMBL/GenBank/DDBJ whole genome shotgun (WGS) entry which is preliminary data.</text>
</comment>
<organism evidence="3 4">
    <name type="scientific">Paenibacillus anseongense</name>
    <dbReference type="NCBI Taxonomy" id="2682845"/>
    <lineage>
        <taxon>Bacteria</taxon>
        <taxon>Bacillati</taxon>
        <taxon>Bacillota</taxon>
        <taxon>Bacilli</taxon>
        <taxon>Bacillales</taxon>
        <taxon>Paenibacillaceae</taxon>
        <taxon>Paenibacillus</taxon>
    </lineage>
</organism>
<protein>
    <recommendedName>
        <fullName evidence="2">Flavodoxin-like fold domain-containing protein</fullName>
    </recommendedName>
</protein>
<evidence type="ECO:0000313" key="4">
    <source>
        <dbReference type="Proteomes" id="UP000467637"/>
    </source>
</evidence>
<dbReference type="EMBL" id="WSEM01000016">
    <property type="protein sequence ID" value="MVQ36205.1"/>
    <property type="molecule type" value="Genomic_DNA"/>
</dbReference>
<dbReference type="InterPro" id="IPR046980">
    <property type="entry name" value="KefG/KefF"/>
</dbReference>
<dbReference type="SUPFAM" id="SSF52218">
    <property type="entry name" value="Flavoproteins"/>
    <property type="match status" value="1"/>
</dbReference>
<keyword evidence="4" id="KW-1185">Reference proteome</keyword>
<keyword evidence="1" id="KW-0560">Oxidoreductase</keyword>